<dbReference type="OrthoDB" id="9804312at2"/>
<dbReference type="RefSeq" id="WP_068712529.1">
    <property type="nucleotide sequence ID" value="NZ_LSZP01000047.1"/>
</dbReference>
<keyword evidence="1" id="KW-0808">Transferase</keyword>
<dbReference type="GO" id="GO:0032259">
    <property type="term" value="P:methylation"/>
    <property type="evidence" value="ECO:0007669"/>
    <property type="project" value="UniProtKB-KW"/>
</dbReference>
<dbReference type="SUPFAM" id="SSF53335">
    <property type="entry name" value="S-adenosyl-L-methionine-dependent methyltransferases"/>
    <property type="match status" value="1"/>
</dbReference>
<dbReference type="Gene3D" id="3.40.50.150">
    <property type="entry name" value="Vaccinia Virus protein VP39"/>
    <property type="match status" value="1"/>
</dbReference>
<dbReference type="GO" id="GO:0008168">
    <property type="term" value="F:methyltransferase activity"/>
    <property type="evidence" value="ECO:0007669"/>
    <property type="project" value="UniProtKB-KW"/>
</dbReference>
<protein>
    <submittedName>
        <fullName evidence="1">Methylase</fullName>
    </submittedName>
</protein>
<comment type="caution">
    <text evidence="1">The sequence shown here is derived from an EMBL/GenBank/DDBJ whole genome shotgun (WGS) entry which is preliminary data.</text>
</comment>
<evidence type="ECO:0000313" key="1">
    <source>
        <dbReference type="EMBL" id="KXU34867.1"/>
    </source>
</evidence>
<proteinExistence type="predicted"/>
<dbReference type="InterPro" id="IPR029063">
    <property type="entry name" value="SAM-dependent_MTases_sf"/>
</dbReference>
<keyword evidence="2" id="KW-1185">Reference proteome</keyword>
<sequence>MAKKQTGIGRQIGGQSVREDFNDLRAVIHYTKAAHELGLWASERILIDRFFPNKRARLLEAGCGAGRVSVALAESGYTRLSAFDFSEELLAQAQGLVHERKLTRRVTLFFADATRLASSPALRDAISGLAGKSEPDSQTPTNAATTGAHFDGALFLFNGLMQIPLRRNRRRALRQLAAVCRPGAPLLFTTHDRDDSPEERALWRLEATRWARGQQDPILREFGDRYYEDVDIGRTFMHLPTRTEILADLKATGWAHEYDAMRRNISRESRQVREFSDECRFWVARVCNQ</sequence>
<keyword evidence="1" id="KW-0489">Methyltransferase</keyword>
<dbReference type="STRING" id="1548208.AXK12_06405"/>
<dbReference type="AlphaFoldDB" id="A0A139SK50"/>
<dbReference type="EMBL" id="LSZP01000047">
    <property type="protein sequence ID" value="KXU34867.1"/>
    <property type="molecule type" value="Genomic_DNA"/>
</dbReference>
<name>A0A139SK50_9BACT</name>
<organism evidence="1 2">
    <name type="scientific">Cephaloticoccus capnophilus</name>
    <dbReference type="NCBI Taxonomy" id="1548208"/>
    <lineage>
        <taxon>Bacteria</taxon>
        <taxon>Pseudomonadati</taxon>
        <taxon>Verrucomicrobiota</taxon>
        <taxon>Opitutia</taxon>
        <taxon>Opitutales</taxon>
        <taxon>Opitutaceae</taxon>
        <taxon>Cephaloticoccus</taxon>
    </lineage>
</organism>
<dbReference type="CDD" id="cd02440">
    <property type="entry name" value="AdoMet_MTases"/>
    <property type="match status" value="1"/>
</dbReference>
<dbReference type="Pfam" id="PF13489">
    <property type="entry name" value="Methyltransf_23"/>
    <property type="match status" value="1"/>
</dbReference>
<gene>
    <name evidence="1" type="ORF">AXK12_06405</name>
</gene>
<accession>A0A139SK50</accession>
<reference evidence="1 2" key="1">
    <citation type="submission" date="2016-02" db="EMBL/GenBank/DDBJ databases">
        <authorList>
            <person name="Wen L."/>
            <person name="He K."/>
            <person name="Yang H."/>
        </authorList>
    </citation>
    <scope>NUCLEOTIDE SEQUENCE [LARGE SCALE GENOMIC DNA]</scope>
    <source>
        <strain evidence="1 2">CV41</strain>
    </source>
</reference>
<evidence type="ECO:0000313" key="2">
    <source>
        <dbReference type="Proteomes" id="UP000071392"/>
    </source>
</evidence>
<dbReference type="Proteomes" id="UP000071392">
    <property type="component" value="Unassembled WGS sequence"/>
</dbReference>